<organism evidence="1">
    <name type="scientific">Anopheles darlingi</name>
    <name type="common">Mosquito</name>
    <dbReference type="NCBI Taxonomy" id="43151"/>
    <lineage>
        <taxon>Eukaryota</taxon>
        <taxon>Metazoa</taxon>
        <taxon>Ecdysozoa</taxon>
        <taxon>Arthropoda</taxon>
        <taxon>Hexapoda</taxon>
        <taxon>Insecta</taxon>
        <taxon>Pterygota</taxon>
        <taxon>Neoptera</taxon>
        <taxon>Endopterygota</taxon>
        <taxon>Diptera</taxon>
        <taxon>Nematocera</taxon>
        <taxon>Culicoidea</taxon>
        <taxon>Culicidae</taxon>
        <taxon>Anophelinae</taxon>
        <taxon>Anopheles</taxon>
    </lineage>
</organism>
<reference evidence="1" key="1">
    <citation type="submission" date="2018-01" db="EMBL/GenBank/DDBJ databases">
        <title>An insight into the sialome of Amazonian anophelines.</title>
        <authorList>
            <person name="Ribeiro J.M."/>
            <person name="Scarpassa V."/>
            <person name="Calvo E."/>
        </authorList>
    </citation>
    <scope>NUCLEOTIDE SEQUENCE</scope>
</reference>
<dbReference type="EMBL" id="GGFL01015415">
    <property type="protein sequence ID" value="MBW79593.1"/>
    <property type="molecule type" value="Transcribed_RNA"/>
</dbReference>
<proteinExistence type="predicted"/>
<protein>
    <submittedName>
        <fullName evidence="1">Putative secreted protein</fullName>
    </submittedName>
</protein>
<dbReference type="AlphaFoldDB" id="A0A2M4DPU8"/>
<accession>A0A2M4DPU8</accession>
<name>A0A2M4DPU8_ANODA</name>
<sequence length="81" mass="9303">MFIASVVVFFCVYCPQLYSRLIGRRTDTAVTPLLYLSFRKNTFFGFMMLYDSERGLGGIRRSAIVVVTYGALVKRLTHLRV</sequence>
<evidence type="ECO:0000313" key="1">
    <source>
        <dbReference type="EMBL" id="MBW79593.1"/>
    </source>
</evidence>